<dbReference type="CDD" id="cd08422">
    <property type="entry name" value="PBP2_CrgA_like"/>
    <property type="match status" value="1"/>
</dbReference>
<dbReference type="AlphaFoldDB" id="A0AA37W9B8"/>
<dbReference type="InterPro" id="IPR058163">
    <property type="entry name" value="LysR-type_TF_proteobact-type"/>
</dbReference>
<dbReference type="InterPro" id="IPR005119">
    <property type="entry name" value="LysR_subst-bd"/>
</dbReference>
<gene>
    <name evidence="6" type="ORF">GCM10007876_36280</name>
</gene>
<comment type="caution">
    <text evidence="6">The sequence shown here is derived from an EMBL/GenBank/DDBJ whole genome shotgun (WGS) entry which is preliminary data.</text>
</comment>
<dbReference type="Gene3D" id="3.40.190.290">
    <property type="match status" value="1"/>
</dbReference>
<dbReference type="InterPro" id="IPR000847">
    <property type="entry name" value="LysR_HTH_N"/>
</dbReference>
<accession>A0AA37W9B8</accession>
<dbReference type="EMBL" id="BSNM01000016">
    <property type="protein sequence ID" value="GLQ33149.1"/>
    <property type="molecule type" value="Genomic_DNA"/>
</dbReference>
<dbReference type="PROSITE" id="PS50931">
    <property type="entry name" value="HTH_LYSR"/>
    <property type="match status" value="1"/>
</dbReference>
<evidence type="ECO:0000256" key="4">
    <source>
        <dbReference type="ARBA" id="ARBA00023163"/>
    </source>
</evidence>
<reference evidence="6" key="1">
    <citation type="journal article" date="2014" name="Int. J. Syst. Evol. Microbiol.">
        <title>Complete genome sequence of Corynebacterium casei LMG S-19264T (=DSM 44701T), isolated from a smear-ripened cheese.</title>
        <authorList>
            <consortium name="US DOE Joint Genome Institute (JGI-PGF)"/>
            <person name="Walter F."/>
            <person name="Albersmeier A."/>
            <person name="Kalinowski J."/>
            <person name="Ruckert C."/>
        </authorList>
    </citation>
    <scope>NUCLEOTIDE SEQUENCE</scope>
    <source>
        <strain evidence="6">NBRC 110071</strain>
    </source>
</reference>
<dbReference type="Pfam" id="PF03466">
    <property type="entry name" value="LysR_substrate"/>
    <property type="match status" value="1"/>
</dbReference>
<dbReference type="SUPFAM" id="SSF46785">
    <property type="entry name" value="Winged helix' DNA-binding domain"/>
    <property type="match status" value="1"/>
</dbReference>
<dbReference type="GO" id="GO:0043565">
    <property type="term" value="F:sequence-specific DNA binding"/>
    <property type="evidence" value="ECO:0007669"/>
    <property type="project" value="TreeGrafter"/>
</dbReference>
<evidence type="ECO:0000256" key="3">
    <source>
        <dbReference type="ARBA" id="ARBA00023125"/>
    </source>
</evidence>
<keyword evidence="7" id="KW-1185">Reference proteome</keyword>
<evidence type="ECO:0000313" key="6">
    <source>
        <dbReference type="EMBL" id="GLQ33149.1"/>
    </source>
</evidence>
<dbReference type="FunFam" id="3.40.190.290:FF:000001">
    <property type="entry name" value="Transcriptional regulator, LysR family"/>
    <property type="match status" value="1"/>
</dbReference>
<feature type="domain" description="HTH lysR-type" evidence="5">
    <location>
        <begin position="1"/>
        <end position="41"/>
    </location>
</feature>
<dbReference type="PANTHER" id="PTHR30537:SF21">
    <property type="entry name" value="HTH-TYPE TRANSCRIPTIONAL REGULATOR SINR-RELATED"/>
    <property type="match status" value="1"/>
</dbReference>
<proteinExistence type="inferred from homology"/>
<dbReference type="Gene3D" id="1.10.10.10">
    <property type="entry name" value="Winged helix-like DNA-binding domain superfamily/Winged helix DNA-binding domain"/>
    <property type="match status" value="1"/>
</dbReference>
<dbReference type="Proteomes" id="UP001161389">
    <property type="component" value="Unassembled WGS sequence"/>
</dbReference>
<protein>
    <submittedName>
        <fullName evidence="6">Transcriptional regulator</fullName>
    </submittedName>
</protein>
<dbReference type="GO" id="GO:0003700">
    <property type="term" value="F:DNA-binding transcription factor activity"/>
    <property type="evidence" value="ECO:0007669"/>
    <property type="project" value="InterPro"/>
</dbReference>
<dbReference type="SUPFAM" id="SSF53850">
    <property type="entry name" value="Periplasmic binding protein-like II"/>
    <property type="match status" value="1"/>
</dbReference>
<comment type="similarity">
    <text evidence="1">Belongs to the LysR transcriptional regulatory family.</text>
</comment>
<dbReference type="GO" id="GO:0006351">
    <property type="term" value="P:DNA-templated transcription"/>
    <property type="evidence" value="ECO:0007669"/>
    <property type="project" value="TreeGrafter"/>
</dbReference>
<dbReference type="Pfam" id="PF00126">
    <property type="entry name" value="HTH_1"/>
    <property type="match status" value="1"/>
</dbReference>
<keyword evidence="4" id="KW-0804">Transcription</keyword>
<keyword evidence="2" id="KW-0805">Transcription regulation</keyword>
<dbReference type="InterPro" id="IPR036388">
    <property type="entry name" value="WH-like_DNA-bd_sf"/>
</dbReference>
<evidence type="ECO:0000256" key="2">
    <source>
        <dbReference type="ARBA" id="ARBA00023015"/>
    </source>
</evidence>
<keyword evidence="3" id="KW-0238">DNA-binding</keyword>
<organism evidence="6 7">
    <name type="scientific">Litoribrevibacter albus</name>
    <dbReference type="NCBI Taxonomy" id="1473156"/>
    <lineage>
        <taxon>Bacteria</taxon>
        <taxon>Pseudomonadati</taxon>
        <taxon>Pseudomonadota</taxon>
        <taxon>Gammaproteobacteria</taxon>
        <taxon>Oceanospirillales</taxon>
        <taxon>Oceanospirillaceae</taxon>
        <taxon>Litoribrevibacter</taxon>
    </lineage>
</organism>
<dbReference type="PRINTS" id="PR00039">
    <property type="entry name" value="HTHLYSR"/>
</dbReference>
<name>A0AA37W9B8_9GAMM</name>
<evidence type="ECO:0000259" key="5">
    <source>
        <dbReference type="PROSITE" id="PS50931"/>
    </source>
</evidence>
<evidence type="ECO:0000313" key="7">
    <source>
        <dbReference type="Proteomes" id="UP001161389"/>
    </source>
</evidence>
<sequence length="281" mass="31638">MSAAARHLDLSPAVTSAAVKRLESELGAPLFIRSTRHLRLTHQGEVFLDHCQKALQLIDDGYQSVRAGETVIQDVLQVSMPSDIGRRHLLSWLDEFQQMHPKVELRVQLSDRLVNIYQQPIDIAFRYGPPPDSRLIALPLLAENRRVLCASPEYLNQQGLPESPESLKDHNCLCFMLGDEVHNRWHFSLAGQPITVKVRGNRVADDGDAVRRWALSGQGVAYKSRLDVVEDLRAGRLIELCPEWQTEAAPFHLMCGDRRLLTPAVQALKAFVAEKCVALYH</sequence>
<dbReference type="PANTHER" id="PTHR30537">
    <property type="entry name" value="HTH-TYPE TRANSCRIPTIONAL REGULATOR"/>
    <property type="match status" value="1"/>
</dbReference>
<evidence type="ECO:0000256" key="1">
    <source>
        <dbReference type="ARBA" id="ARBA00009437"/>
    </source>
</evidence>
<reference evidence="6" key="2">
    <citation type="submission" date="2023-01" db="EMBL/GenBank/DDBJ databases">
        <title>Draft genome sequence of Litoribrevibacter albus strain NBRC 110071.</title>
        <authorList>
            <person name="Sun Q."/>
            <person name="Mori K."/>
        </authorList>
    </citation>
    <scope>NUCLEOTIDE SEQUENCE</scope>
    <source>
        <strain evidence="6">NBRC 110071</strain>
    </source>
</reference>
<dbReference type="InterPro" id="IPR036390">
    <property type="entry name" value="WH_DNA-bd_sf"/>
</dbReference>